<evidence type="ECO:0000313" key="3">
    <source>
        <dbReference type="EMBL" id="MDY8107707.1"/>
    </source>
</evidence>
<reference evidence="3 4" key="1">
    <citation type="submission" date="2023-12" db="EMBL/GenBank/DDBJ databases">
        <title>Description of Novel Strain Fulvimarina sp. 2208YS6-2-32 isolated from Uroteuthis (Photololigo) edulis.</title>
        <authorList>
            <person name="Park J.-S."/>
        </authorList>
    </citation>
    <scope>NUCLEOTIDE SEQUENCE [LARGE SCALE GENOMIC DNA]</scope>
    <source>
        <strain evidence="3 4">2208YS6-2-32</strain>
    </source>
</reference>
<comment type="caution">
    <text evidence="3">The sequence shown here is derived from an EMBL/GenBank/DDBJ whole genome shotgun (WGS) entry which is preliminary data.</text>
</comment>
<evidence type="ECO:0000313" key="4">
    <source>
        <dbReference type="Proteomes" id="UP001294412"/>
    </source>
</evidence>
<dbReference type="InterPro" id="IPR040079">
    <property type="entry name" value="Glutathione_S-Trfase"/>
</dbReference>
<evidence type="ECO:0000259" key="2">
    <source>
        <dbReference type="PROSITE" id="PS50405"/>
    </source>
</evidence>
<dbReference type="InterPro" id="IPR004046">
    <property type="entry name" value="GST_C"/>
</dbReference>
<dbReference type="SFLD" id="SFLDG00358">
    <property type="entry name" value="Main_(cytGST)"/>
    <property type="match status" value="1"/>
</dbReference>
<dbReference type="PROSITE" id="PS50405">
    <property type="entry name" value="GST_CTER"/>
    <property type="match status" value="1"/>
</dbReference>
<dbReference type="InterPro" id="IPR036249">
    <property type="entry name" value="Thioredoxin-like_sf"/>
</dbReference>
<accession>A0ABU5HX92</accession>
<dbReference type="SFLD" id="SFLDS00019">
    <property type="entry name" value="Glutathione_Transferase_(cytos"/>
    <property type="match status" value="1"/>
</dbReference>
<name>A0ABU5HX92_9HYPH</name>
<organism evidence="3 4">
    <name type="scientific">Fulvimarina uroteuthidis</name>
    <dbReference type="NCBI Taxonomy" id="3098149"/>
    <lineage>
        <taxon>Bacteria</taxon>
        <taxon>Pseudomonadati</taxon>
        <taxon>Pseudomonadota</taxon>
        <taxon>Alphaproteobacteria</taxon>
        <taxon>Hyphomicrobiales</taxon>
        <taxon>Aurantimonadaceae</taxon>
        <taxon>Fulvimarina</taxon>
    </lineage>
</organism>
<dbReference type="Gene3D" id="1.20.1050.10">
    <property type="match status" value="1"/>
</dbReference>
<dbReference type="SUPFAM" id="SSF47616">
    <property type="entry name" value="GST C-terminal domain-like"/>
    <property type="match status" value="1"/>
</dbReference>
<dbReference type="InterPro" id="IPR036282">
    <property type="entry name" value="Glutathione-S-Trfase_C_sf"/>
</dbReference>
<keyword evidence="4" id="KW-1185">Reference proteome</keyword>
<dbReference type="PANTHER" id="PTHR44051:SF19">
    <property type="entry name" value="DISULFIDE-BOND OXIDOREDUCTASE YFCG"/>
    <property type="match status" value="1"/>
</dbReference>
<feature type="domain" description="GST N-terminal" evidence="1">
    <location>
        <begin position="1"/>
        <end position="82"/>
    </location>
</feature>
<dbReference type="Pfam" id="PF00043">
    <property type="entry name" value="GST_C"/>
    <property type="match status" value="1"/>
</dbReference>
<gene>
    <name evidence="3" type="ORF">U0C82_00910</name>
</gene>
<dbReference type="RefSeq" id="WP_322184958.1">
    <property type="nucleotide sequence ID" value="NZ_JAXLPB010000001.1"/>
</dbReference>
<dbReference type="InterPro" id="IPR004045">
    <property type="entry name" value="Glutathione_S-Trfase_N"/>
</dbReference>
<dbReference type="Proteomes" id="UP001294412">
    <property type="component" value="Unassembled WGS sequence"/>
</dbReference>
<proteinExistence type="predicted"/>
<dbReference type="CDD" id="cd03047">
    <property type="entry name" value="GST_N_2"/>
    <property type="match status" value="1"/>
</dbReference>
<evidence type="ECO:0000259" key="1">
    <source>
        <dbReference type="PROSITE" id="PS50404"/>
    </source>
</evidence>
<dbReference type="PANTHER" id="PTHR44051">
    <property type="entry name" value="GLUTATHIONE S-TRANSFERASE-RELATED"/>
    <property type="match status" value="1"/>
</dbReference>
<dbReference type="SUPFAM" id="SSF52833">
    <property type="entry name" value="Thioredoxin-like"/>
    <property type="match status" value="1"/>
</dbReference>
<dbReference type="SFLD" id="SFLDG01150">
    <property type="entry name" value="Main.1:_Beta-like"/>
    <property type="match status" value="1"/>
</dbReference>
<sequence length="215" mass="24202">MITVYGRADSNNVQPIMWLIGELGLDHERLDVGHRFGGTRTAEHLAMNPMGLVPVLRDDGDEPIAEMGAILRYLAARYGTDDDFWPADPSHRAQVDRWAEWAKVEVMAAFQAPVFFAAVIAKPEKRDPVALQSALAKLDVRLDVAEARLADRLFLAGDRFTLADTVFGSVLYRYFALDIARPERPNLSAYYHRLEERPAYRDHVMVSFDALKGTV</sequence>
<feature type="domain" description="GST C-terminal" evidence="2">
    <location>
        <begin position="88"/>
        <end position="215"/>
    </location>
</feature>
<dbReference type="EMBL" id="JAXLPB010000001">
    <property type="protein sequence ID" value="MDY8107707.1"/>
    <property type="molecule type" value="Genomic_DNA"/>
</dbReference>
<protein>
    <submittedName>
        <fullName evidence="3">Glutathione S-transferase family protein</fullName>
    </submittedName>
</protein>
<dbReference type="PROSITE" id="PS50404">
    <property type="entry name" value="GST_NTER"/>
    <property type="match status" value="1"/>
</dbReference>
<dbReference type="Pfam" id="PF13409">
    <property type="entry name" value="GST_N_2"/>
    <property type="match status" value="1"/>
</dbReference>
<dbReference type="InterPro" id="IPR010987">
    <property type="entry name" value="Glutathione-S-Trfase_C-like"/>
</dbReference>
<dbReference type="Gene3D" id="3.40.30.10">
    <property type="entry name" value="Glutaredoxin"/>
    <property type="match status" value="1"/>
</dbReference>